<dbReference type="PANTHER" id="PTHR13174:SF3">
    <property type="entry name" value="D-GLUCURONYL C5-EPIMERASE"/>
    <property type="match status" value="1"/>
</dbReference>
<keyword evidence="4" id="KW-1185">Reference proteome</keyword>
<feature type="transmembrane region" description="Helical" evidence="1">
    <location>
        <begin position="41"/>
        <end position="67"/>
    </location>
</feature>
<evidence type="ECO:0000259" key="2">
    <source>
        <dbReference type="Pfam" id="PF06662"/>
    </source>
</evidence>
<accession>A0ABY6LLG9</accession>
<dbReference type="InterPro" id="IPR010598">
    <property type="entry name" value="C5-epim_C"/>
</dbReference>
<dbReference type="PANTHER" id="PTHR13174">
    <property type="entry name" value="D-GLUCURONYL C5-EPIMERASE"/>
    <property type="match status" value="1"/>
</dbReference>
<keyword evidence="1" id="KW-0472">Membrane</keyword>
<name>A0ABY6LLG9_9ARAC</name>
<evidence type="ECO:0000313" key="4">
    <source>
        <dbReference type="Proteomes" id="UP001235939"/>
    </source>
</evidence>
<dbReference type="Proteomes" id="UP001235939">
    <property type="component" value="Chromosome 21"/>
</dbReference>
<proteinExistence type="predicted"/>
<keyword evidence="1" id="KW-1133">Transmembrane helix</keyword>
<reference evidence="3 4" key="1">
    <citation type="submission" date="2022-01" db="EMBL/GenBank/DDBJ databases">
        <title>A chromosomal length assembly of Cordylochernes scorpioides.</title>
        <authorList>
            <person name="Zeh D."/>
            <person name="Zeh J."/>
        </authorList>
    </citation>
    <scope>NUCLEOTIDE SEQUENCE [LARGE SCALE GENOMIC DNA]</scope>
    <source>
        <strain evidence="3">IN4F17</strain>
        <tissue evidence="3">Whole Body</tissue>
    </source>
</reference>
<evidence type="ECO:0000313" key="3">
    <source>
        <dbReference type="EMBL" id="UYV82032.1"/>
    </source>
</evidence>
<dbReference type="EMBL" id="CP092883">
    <property type="protein sequence ID" value="UYV82032.1"/>
    <property type="molecule type" value="Genomic_DNA"/>
</dbReference>
<protein>
    <submittedName>
        <fullName evidence="3">GLCE</fullName>
    </submittedName>
</protein>
<dbReference type="InterPro" id="IPR039721">
    <property type="entry name" value="C5-epimerase"/>
</dbReference>
<organism evidence="3 4">
    <name type="scientific">Cordylochernes scorpioides</name>
    <dbReference type="NCBI Taxonomy" id="51811"/>
    <lineage>
        <taxon>Eukaryota</taxon>
        <taxon>Metazoa</taxon>
        <taxon>Ecdysozoa</taxon>
        <taxon>Arthropoda</taxon>
        <taxon>Chelicerata</taxon>
        <taxon>Arachnida</taxon>
        <taxon>Pseudoscorpiones</taxon>
        <taxon>Cheliferoidea</taxon>
        <taxon>Chernetidae</taxon>
        <taxon>Cordylochernes</taxon>
    </lineage>
</organism>
<evidence type="ECO:0000256" key="1">
    <source>
        <dbReference type="SAM" id="Phobius"/>
    </source>
</evidence>
<keyword evidence="1" id="KW-0812">Transmembrane</keyword>
<gene>
    <name evidence="3" type="ORF">LAZ67_21000518</name>
</gene>
<dbReference type="Pfam" id="PF06662">
    <property type="entry name" value="C5-epim_C"/>
    <property type="match status" value="1"/>
</dbReference>
<sequence>MRFYIGKVPTSGGGRWKDGLNRLVFDQYDPAAKVSLAQDRFYQLFVTMVTLFSSLSIWVITIIIQYFCLMMVYGRVVTEDGKDRLDWQHSYSRVFRPKEPYNPGSKYLWLESYNVEVRDRVKCISGTEGSIALLGYFAIVKISMDPLWISWNKVRSGLMRVISPKPWSLCQHFSVYPSWAIKRYCCKCMDCAGVPISLQWDTSGHIYPIQVAQYGLSHFSKNLSEPPPSIVPLTHWSPSSHLVTYSISSDGTLHFATPPGMLGSASSVLATPLSMLGSAYSVLTTPSGMLGSASSVLTTPSGMLGSASLVLTTSSEEESHSLVFEPKNSLAEITLVGWLRLTNGSLTAVLEPGNYQLRYLAGTGPEPTVRGRLVEYHVGNGVWLVRDFAVDLQKGVRSRRLAQLRRLRVKRLELRGHGTLADATLRSTAHGLQFLQAAKWLLHSQDQQGGWPIMVPRRLSVGLLQLQRGWYSAMAQGQAISLLTRAFTHTGEPAYLKSALSALHLFSVPSSEHGVRAVFMDKYPWFEEYPTTPASFVLNGFIFALFGLYDLSALCEHQGTLCGETQASQLFQEGLVSLKHMLLLFDTGSGTVYDLRHLQLGTPPNRARWDYHSTHINQLLWLATIDPHESLWRSTANRWASYMRGHRSAHN</sequence>
<feature type="domain" description="D-glucuronyl C5-epimerase C-terminal" evidence="2">
    <location>
        <begin position="445"/>
        <end position="641"/>
    </location>
</feature>